<proteinExistence type="predicted"/>
<gene>
    <name evidence="1" type="ORF">TOT_010000562</name>
</gene>
<keyword evidence="2" id="KW-1185">Reference proteome</keyword>
<dbReference type="EMBL" id="AP011946">
    <property type="protein sequence ID" value="BAM39100.1"/>
    <property type="molecule type" value="Genomic_DNA"/>
</dbReference>
<protein>
    <submittedName>
        <fullName evidence="1">Uncharacterized protein</fullName>
    </submittedName>
</protein>
<name>J4D5P5_THEOR</name>
<reference evidence="1 2" key="1">
    <citation type="journal article" date="2012" name="MBio">
        <title>Comparative genome analysis of three eukaryotic parasites with differing abilities to transform leukocytes reveals key mediators of Theileria-induced leukocyte transformation.</title>
        <authorList>
            <person name="Hayashida K."/>
            <person name="Hara Y."/>
            <person name="Abe T."/>
            <person name="Yamasaki C."/>
            <person name="Toyoda A."/>
            <person name="Kosuge T."/>
            <person name="Suzuki Y."/>
            <person name="Sato Y."/>
            <person name="Kawashima S."/>
            <person name="Katayama T."/>
            <person name="Wakaguri H."/>
            <person name="Inoue N."/>
            <person name="Homma K."/>
            <person name="Tada-Umezaki M."/>
            <person name="Yagi Y."/>
            <person name="Fujii Y."/>
            <person name="Habara T."/>
            <person name="Kanehisa M."/>
            <person name="Watanabe H."/>
            <person name="Ito K."/>
            <person name="Gojobori T."/>
            <person name="Sugawara H."/>
            <person name="Imanishi T."/>
            <person name="Weir W."/>
            <person name="Gardner M."/>
            <person name="Pain A."/>
            <person name="Shiels B."/>
            <person name="Hattori M."/>
            <person name="Nene V."/>
            <person name="Sugimoto C."/>
        </authorList>
    </citation>
    <scope>NUCLEOTIDE SEQUENCE [LARGE SCALE GENOMIC DNA]</scope>
    <source>
        <strain evidence="1 2">Shintoku</strain>
    </source>
</reference>
<organism evidence="1 2">
    <name type="scientific">Theileria orientalis strain Shintoku</name>
    <dbReference type="NCBI Taxonomy" id="869250"/>
    <lineage>
        <taxon>Eukaryota</taxon>
        <taxon>Sar</taxon>
        <taxon>Alveolata</taxon>
        <taxon>Apicomplexa</taxon>
        <taxon>Aconoidasida</taxon>
        <taxon>Piroplasmida</taxon>
        <taxon>Theileriidae</taxon>
        <taxon>Theileria</taxon>
    </lineage>
</organism>
<dbReference type="Proteomes" id="UP000003786">
    <property type="component" value="Chromosome 1"/>
</dbReference>
<evidence type="ECO:0000313" key="2">
    <source>
        <dbReference type="Proteomes" id="UP000003786"/>
    </source>
</evidence>
<evidence type="ECO:0000313" key="1">
    <source>
        <dbReference type="EMBL" id="BAM39100.1"/>
    </source>
</evidence>
<dbReference type="GeneID" id="20713461"/>
<sequence length="77" mass="8807">MLKVYKNKSSVQIFAKQSINVINKINFESGPEYRAYSAKHRIRASLVYLLVPIVTSRRRKGRGKGVCVSAEWETYGD</sequence>
<accession>J4D5P5</accession>
<dbReference type="KEGG" id="tot:TOT_010000562"/>
<dbReference type="AlphaFoldDB" id="J4D5P5"/>
<dbReference type="RefSeq" id="XP_009689401.1">
    <property type="nucleotide sequence ID" value="XM_009691106.1"/>
</dbReference>
<dbReference type="VEuPathDB" id="PiroplasmaDB:TOT_010000562"/>